<organism evidence="1 2">
    <name type="scientific">Haloquadratum walsbyi J07HQW1</name>
    <dbReference type="NCBI Taxonomy" id="1238424"/>
    <lineage>
        <taxon>Archaea</taxon>
        <taxon>Methanobacteriati</taxon>
        <taxon>Methanobacteriota</taxon>
        <taxon>Stenosarchaea group</taxon>
        <taxon>Halobacteria</taxon>
        <taxon>Halobacteriales</taxon>
        <taxon>Haloferacaceae</taxon>
        <taxon>Haloquadratum</taxon>
    </lineage>
</organism>
<evidence type="ECO:0000313" key="1">
    <source>
        <dbReference type="EMBL" id="ERG91314.1"/>
    </source>
</evidence>
<name>U1MNB1_9EURY</name>
<proteinExistence type="predicted"/>
<reference evidence="1 2" key="1">
    <citation type="journal article" date="2013" name="PLoS ONE">
        <title>Assembly-driven community genomics of a hypersaline microbial ecosystem.</title>
        <authorList>
            <person name="Podell S."/>
            <person name="Ugalde J.A."/>
            <person name="Narasingarao P."/>
            <person name="Banfield J.F."/>
            <person name="Heidelberg K.B."/>
            <person name="Allen E.E."/>
        </authorList>
    </citation>
    <scope>NUCLEOTIDE SEQUENCE [LARGE SCALE GENOMIC DNA]</scope>
    <source>
        <strain evidence="2">J07HQW1</strain>
    </source>
</reference>
<dbReference type="HOGENOM" id="CLU_2597624_0_0_2"/>
<accession>U1MNB1</accession>
<protein>
    <submittedName>
        <fullName evidence="1">Uncharacterized protein</fullName>
    </submittedName>
</protein>
<dbReference type="EMBL" id="KE356560">
    <property type="protein sequence ID" value="ERG91314.1"/>
    <property type="molecule type" value="Genomic_DNA"/>
</dbReference>
<dbReference type="Proteomes" id="UP000030649">
    <property type="component" value="Unassembled WGS sequence"/>
</dbReference>
<gene>
    <name evidence="1" type="ORF">J07HQW1_01348</name>
</gene>
<dbReference type="AlphaFoldDB" id="U1MNB1"/>
<dbReference type="STRING" id="1238424.J07HQW1_01348"/>
<evidence type="ECO:0000313" key="2">
    <source>
        <dbReference type="Proteomes" id="UP000030649"/>
    </source>
</evidence>
<sequence length="79" mass="8764">MVLQLSINNHFSRRGENASRSVTNHYPIANESAGHGVSINTTRVTIQCFSPYSPVIRGDAVHAGEANQHLASRWYEKRG</sequence>